<dbReference type="AlphaFoldDB" id="A0A9P7RJR0"/>
<keyword evidence="3" id="KW-1185">Reference proteome</keyword>
<reference evidence="2" key="1">
    <citation type="submission" date="2021-05" db="EMBL/GenBank/DDBJ databases">
        <title>Comparative genomics of three Colletotrichum scovillei strains and genetic complementation revealed genes involved fungal growth and virulence on chili pepper.</title>
        <authorList>
            <person name="Hsieh D.-K."/>
            <person name="Chuang S.-C."/>
            <person name="Chen C.-Y."/>
            <person name="Chao Y.-T."/>
            <person name="Lu M.-Y.J."/>
            <person name="Lee M.-H."/>
            <person name="Shih M.-C."/>
        </authorList>
    </citation>
    <scope>NUCLEOTIDE SEQUENCE</scope>
    <source>
        <strain evidence="2">Coll-153</strain>
    </source>
</reference>
<dbReference type="Proteomes" id="UP000699042">
    <property type="component" value="Unassembled WGS sequence"/>
</dbReference>
<feature type="region of interest" description="Disordered" evidence="1">
    <location>
        <begin position="1"/>
        <end position="30"/>
    </location>
</feature>
<evidence type="ECO:0000313" key="2">
    <source>
        <dbReference type="EMBL" id="KAG7058247.1"/>
    </source>
</evidence>
<protein>
    <submittedName>
        <fullName evidence="2">Uncharacterized protein</fullName>
    </submittedName>
</protein>
<evidence type="ECO:0000313" key="3">
    <source>
        <dbReference type="Proteomes" id="UP000699042"/>
    </source>
</evidence>
<comment type="caution">
    <text evidence="2">The sequence shown here is derived from an EMBL/GenBank/DDBJ whole genome shotgun (WGS) entry which is preliminary data.</text>
</comment>
<evidence type="ECO:0000256" key="1">
    <source>
        <dbReference type="SAM" id="MobiDB-lite"/>
    </source>
</evidence>
<gene>
    <name evidence="2" type="ORF">JMJ77_005624</name>
</gene>
<accession>A0A9P7RJR0</accession>
<sequence>MAHFTDQHGPYGPKSPIASWQKGPIRASSWPSPRAWRALLTRVLLGELPLYDSSYWAVANPNKLNMTALYSIAASCLLIPDALCSIRTGTPTVRHR</sequence>
<dbReference type="EMBL" id="JAESDN010000001">
    <property type="protein sequence ID" value="KAG7058247.1"/>
    <property type="molecule type" value="Genomic_DNA"/>
</dbReference>
<proteinExistence type="predicted"/>
<name>A0A9P7RJR0_9PEZI</name>
<organism evidence="2 3">
    <name type="scientific">Colletotrichum scovillei</name>
    <dbReference type="NCBI Taxonomy" id="1209932"/>
    <lineage>
        <taxon>Eukaryota</taxon>
        <taxon>Fungi</taxon>
        <taxon>Dikarya</taxon>
        <taxon>Ascomycota</taxon>
        <taxon>Pezizomycotina</taxon>
        <taxon>Sordariomycetes</taxon>
        <taxon>Hypocreomycetidae</taxon>
        <taxon>Glomerellales</taxon>
        <taxon>Glomerellaceae</taxon>
        <taxon>Colletotrichum</taxon>
        <taxon>Colletotrichum acutatum species complex</taxon>
    </lineage>
</organism>